<reference evidence="4" key="2">
    <citation type="journal article" date="2021" name="PeerJ">
        <title>Extensive microbial diversity within the chicken gut microbiome revealed by metagenomics and culture.</title>
        <authorList>
            <person name="Gilroy R."/>
            <person name="Ravi A."/>
            <person name="Getino M."/>
            <person name="Pursley I."/>
            <person name="Horton D.L."/>
            <person name="Alikhan N.F."/>
            <person name="Baker D."/>
            <person name="Gharbi K."/>
            <person name="Hall N."/>
            <person name="Watson M."/>
            <person name="Adriaenssens E.M."/>
            <person name="Foster-Nyarko E."/>
            <person name="Jarju S."/>
            <person name="Secka A."/>
            <person name="Antonio M."/>
            <person name="Oren A."/>
            <person name="Chaudhuri R.R."/>
            <person name="La Ragione R."/>
            <person name="Hildebrand F."/>
            <person name="Pallen M.J."/>
        </authorList>
    </citation>
    <scope>NUCLEOTIDE SEQUENCE</scope>
    <source>
        <strain evidence="4">10192</strain>
    </source>
</reference>
<dbReference type="InterPro" id="IPR006597">
    <property type="entry name" value="Sel1-like"/>
</dbReference>
<dbReference type="Pfam" id="PF00515">
    <property type="entry name" value="TPR_1"/>
    <property type="match status" value="1"/>
</dbReference>
<protein>
    <submittedName>
        <fullName evidence="4">Tetratricopeptide repeat protein</fullName>
    </submittedName>
</protein>
<organism evidence="4 5">
    <name type="scientific">Candidatus Scatousia excrementipullorum</name>
    <dbReference type="NCBI Taxonomy" id="2840936"/>
    <lineage>
        <taxon>Bacteria</taxon>
        <taxon>Candidatus Scatousia</taxon>
    </lineage>
</organism>
<dbReference type="SMART" id="SM00028">
    <property type="entry name" value="TPR"/>
    <property type="match status" value="10"/>
</dbReference>
<dbReference type="SMART" id="SM00671">
    <property type="entry name" value="SEL1"/>
    <property type="match status" value="3"/>
</dbReference>
<evidence type="ECO:0000313" key="4">
    <source>
        <dbReference type="EMBL" id="MBO8431589.1"/>
    </source>
</evidence>
<dbReference type="InterPro" id="IPR051685">
    <property type="entry name" value="Ycf3/AcsC/BcsC/TPR_MFPF"/>
</dbReference>
<comment type="caution">
    <text evidence="4">The sequence shown here is derived from an EMBL/GenBank/DDBJ whole genome shotgun (WGS) entry which is preliminary data.</text>
</comment>
<sequence length="556" mass="63780">MSEQILIQPVVIKNESEKTEKAKAFLEKARIAHEKYLIKQDNKDLQEAINNYIDAVKYDPEIPETYYRLASLMWEQGQISVNAAIDQCKTAVSLAPDNMNAHMYAGFFMNMAENYPEAMAEFKSAVKMGKLKSARPRLVLSQAILQKINSQEGSFGDYLQFVYYFLSGSLMLAWDRPSLKMFYKNISDDFSVFTFNTVGKFLEKFKLYPAAENIYKKAVMETCHGEIFYNKMGDLALKNNDLELSVDCYKKVLESNPLNREVLIKLATVLQTYFPENTEETIDCYEKLLEFDIDTARIYYELGHLYLKKEDKINSISAFKLALERDEENPFYNNSLAYAYSKAELYDDAIEHYQKAIAINPDDEWTAIVCQALGSIYAEHKGNIEAAVATYQAGIILDPNNYELYIALGDVYMAQYDLEKAIRTYCDAITLDPENYRGYSKAGIALWEKDYVEEALVAYHKSIELNPDNAFAHNNLGIIYLDGLGDAEEALEYFEQAIELNESYTLAYFNAGRASQMLDFTNDAAHYYQMAIDLNTITNELDENDIRARLHKLFEA</sequence>
<dbReference type="PANTHER" id="PTHR44943">
    <property type="entry name" value="CELLULOSE SYNTHASE OPERON PROTEIN C"/>
    <property type="match status" value="1"/>
</dbReference>
<feature type="repeat" description="TPR" evidence="3">
    <location>
        <begin position="330"/>
        <end position="363"/>
    </location>
</feature>
<evidence type="ECO:0000256" key="3">
    <source>
        <dbReference type="PROSITE-ProRule" id="PRU00339"/>
    </source>
</evidence>
<dbReference type="Gene3D" id="1.25.40.10">
    <property type="entry name" value="Tetratricopeptide repeat domain"/>
    <property type="match status" value="4"/>
</dbReference>
<dbReference type="SUPFAM" id="SSF48452">
    <property type="entry name" value="TPR-like"/>
    <property type="match status" value="2"/>
</dbReference>
<dbReference type="AlphaFoldDB" id="A0A9D9DPT2"/>
<keyword evidence="2 3" id="KW-0802">TPR repeat</keyword>
<dbReference type="PROSITE" id="PS50005">
    <property type="entry name" value="TPR"/>
    <property type="match status" value="5"/>
</dbReference>
<reference evidence="4" key="1">
    <citation type="submission" date="2020-10" db="EMBL/GenBank/DDBJ databases">
        <authorList>
            <person name="Gilroy R."/>
        </authorList>
    </citation>
    <scope>NUCLEOTIDE SEQUENCE</scope>
    <source>
        <strain evidence="4">10192</strain>
    </source>
</reference>
<dbReference type="EMBL" id="JADIND010000209">
    <property type="protein sequence ID" value="MBO8431589.1"/>
    <property type="molecule type" value="Genomic_DNA"/>
</dbReference>
<accession>A0A9D9DPT2</accession>
<dbReference type="Pfam" id="PF13181">
    <property type="entry name" value="TPR_8"/>
    <property type="match status" value="2"/>
</dbReference>
<gene>
    <name evidence="4" type="ORF">IAC76_09405</name>
</gene>
<dbReference type="Pfam" id="PF13414">
    <property type="entry name" value="TPR_11"/>
    <property type="match status" value="3"/>
</dbReference>
<dbReference type="InterPro" id="IPR019734">
    <property type="entry name" value="TPR_rpt"/>
</dbReference>
<feature type="repeat" description="TPR" evidence="3">
    <location>
        <begin position="402"/>
        <end position="435"/>
    </location>
</feature>
<feature type="repeat" description="TPR" evidence="3">
    <location>
        <begin position="226"/>
        <end position="259"/>
    </location>
</feature>
<name>A0A9D9DPT2_9BACT</name>
<evidence type="ECO:0000256" key="1">
    <source>
        <dbReference type="ARBA" id="ARBA00022737"/>
    </source>
</evidence>
<feature type="repeat" description="TPR" evidence="3">
    <location>
        <begin position="436"/>
        <end position="469"/>
    </location>
</feature>
<evidence type="ECO:0000256" key="2">
    <source>
        <dbReference type="ARBA" id="ARBA00022803"/>
    </source>
</evidence>
<proteinExistence type="predicted"/>
<feature type="repeat" description="TPR" evidence="3">
    <location>
        <begin position="296"/>
        <end position="329"/>
    </location>
</feature>
<dbReference type="PROSITE" id="PS50293">
    <property type="entry name" value="TPR_REGION"/>
    <property type="match status" value="1"/>
</dbReference>
<dbReference type="PANTHER" id="PTHR44943:SF8">
    <property type="entry name" value="TPR REPEAT-CONTAINING PROTEIN MJ0263"/>
    <property type="match status" value="1"/>
</dbReference>
<evidence type="ECO:0000313" key="5">
    <source>
        <dbReference type="Proteomes" id="UP000823632"/>
    </source>
</evidence>
<keyword evidence="1" id="KW-0677">Repeat</keyword>
<dbReference type="Proteomes" id="UP000823632">
    <property type="component" value="Unassembled WGS sequence"/>
</dbReference>
<dbReference type="SUPFAM" id="SSF81901">
    <property type="entry name" value="HCP-like"/>
    <property type="match status" value="1"/>
</dbReference>
<dbReference type="InterPro" id="IPR011990">
    <property type="entry name" value="TPR-like_helical_dom_sf"/>
</dbReference>